<dbReference type="Proteomes" id="UP000070700">
    <property type="component" value="Unassembled WGS sequence"/>
</dbReference>
<dbReference type="GeneID" id="28831760"/>
<organism evidence="1 2">
    <name type="scientific">Mollisia scopiformis</name>
    <name type="common">Conifer needle endophyte fungus</name>
    <name type="synonym">Phialocephala scopiformis</name>
    <dbReference type="NCBI Taxonomy" id="149040"/>
    <lineage>
        <taxon>Eukaryota</taxon>
        <taxon>Fungi</taxon>
        <taxon>Dikarya</taxon>
        <taxon>Ascomycota</taxon>
        <taxon>Pezizomycotina</taxon>
        <taxon>Leotiomycetes</taxon>
        <taxon>Helotiales</taxon>
        <taxon>Mollisiaceae</taxon>
        <taxon>Mollisia</taxon>
    </lineage>
</organism>
<evidence type="ECO:0000313" key="1">
    <source>
        <dbReference type="EMBL" id="KUJ16219.1"/>
    </source>
</evidence>
<keyword evidence="2" id="KW-1185">Reference proteome</keyword>
<dbReference type="KEGG" id="psco:LY89DRAFT_77635"/>
<name>A0A194X7Y3_MOLSC</name>
<dbReference type="RefSeq" id="XP_018070574.1">
    <property type="nucleotide sequence ID" value="XM_018222034.1"/>
</dbReference>
<proteinExistence type="predicted"/>
<dbReference type="EMBL" id="KQ947416">
    <property type="protein sequence ID" value="KUJ16219.1"/>
    <property type="molecule type" value="Genomic_DNA"/>
</dbReference>
<evidence type="ECO:0000313" key="2">
    <source>
        <dbReference type="Proteomes" id="UP000070700"/>
    </source>
</evidence>
<protein>
    <submittedName>
        <fullName evidence="1">Uncharacterized protein</fullName>
    </submittedName>
</protein>
<reference evidence="1 2" key="1">
    <citation type="submission" date="2015-10" db="EMBL/GenBank/DDBJ databases">
        <title>Full genome of DAOMC 229536 Phialocephala scopiformis, a fungal endophyte of spruce producing the potent anti-insectan compound rugulosin.</title>
        <authorList>
            <consortium name="DOE Joint Genome Institute"/>
            <person name="Walker A.K."/>
            <person name="Frasz S.L."/>
            <person name="Seifert K.A."/>
            <person name="Miller J.D."/>
            <person name="Mondo S.J."/>
            <person name="Labutti K."/>
            <person name="Lipzen A."/>
            <person name="Dockter R."/>
            <person name="Kennedy M."/>
            <person name="Grigoriev I.V."/>
            <person name="Spatafora J.W."/>
        </authorList>
    </citation>
    <scope>NUCLEOTIDE SEQUENCE [LARGE SCALE GENOMIC DNA]</scope>
    <source>
        <strain evidence="1 2">CBS 120377</strain>
    </source>
</reference>
<sequence>MRNKKSSRWLASFTSRLHSRNHQHEGNQYFTCRPSTGRPTRRCCNAQESHGTNEDCVIHLDKTHGTDTKVPFISNFPFRAYSQSLTLSVSASDDVSSSLDPFTRYQEVDHSVSPCEELCLLCTPQTQGQDIQQAKDEAQQQARKMSPMRRVSRLELQ</sequence>
<dbReference type="InParanoid" id="A0A194X7Y3"/>
<dbReference type="AlphaFoldDB" id="A0A194X7Y3"/>
<gene>
    <name evidence="1" type="ORF">LY89DRAFT_77635</name>
</gene>
<accession>A0A194X7Y3</accession>